<dbReference type="Pfam" id="PF07228">
    <property type="entry name" value="SpoIIE"/>
    <property type="match status" value="1"/>
</dbReference>
<dbReference type="CDD" id="cd00130">
    <property type="entry name" value="PAS"/>
    <property type="match status" value="1"/>
</dbReference>
<protein>
    <submittedName>
        <fullName evidence="4">PAS domain S-box-containing protein</fullName>
    </submittedName>
</protein>
<evidence type="ECO:0000256" key="1">
    <source>
        <dbReference type="ARBA" id="ARBA00022801"/>
    </source>
</evidence>
<name>A0A561F185_9ACTN</name>
<gene>
    <name evidence="4" type="ORF">FB465_6813</name>
</gene>
<dbReference type="InterPro" id="IPR013655">
    <property type="entry name" value="PAS_fold_3"/>
</dbReference>
<dbReference type="Gene3D" id="3.30.450.40">
    <property type="match status" value="1"/>
</dbReference>
<dbReference type="Pfam" id="PF08448">
    <property type="entry name" value="PAS_4"/>
    <property type="match status" value="1"/>
</dbReference>
<dbReference type="Proteomes" id="UP000318416">
    <property type="component" value="Unassembled WGS sequence"/>
</dbReference>
<feature type="domain" description="PPM-type phosphatase" evidence="3">
    <location>
        <begin position="453"/>
        <end position="670"/>
    </location>
</feature>
<dbReference type="InterPro" id="IPR000014">
    <property type="entry name" value="PAS"/>
</dbReference>
<dbReference type="SMART" id="SM00091">
    <property type="entry name" value="PAS"/>
    <property type="match status" value="2"/>
</dbReference>
<evidence type="ECO:0000259" key="3">
    <source>
        <dbReference type="SMART" id="SM00331"/>
    </source>
</evidence>
<dbReference type="SUPFAM" id="SSF55781">
    <property type="entry name" value="GAF domain-like"/>
    <property type="match status" value="1"/>
</dbReference>
<dbReference type="Gene3D" id="3.60.40.10">
    <property type="entry name" value="PPM-type phosphatase domain"/>
    <property type="match status" value="1"/>
</dbReference>
<evidence type="ECO:0000313" key="4">
    <source>
        <dbReference type="EMBL" id="TWE21619.1"/>
    </source>
</evidence>
<dbReference type="InterPro" id="IPR001932">
    <property type="entry name" value="PPM-type_phosphatase-like_dom"/>
</dbReference>
<dbReference type="PANTHER" id="PTHR43156">
    <property type="entry name" value="STAGE II SPORULATION PROTEIN E-RELATED"/>
    <property type="match status" value="1"/>
</dbReference>
<dbReference type="InterPro" id="IPR052016">
    <property type="entry name" value="Bact_Sigma-Reg"/>
</dbReference>
<keyword evidence="5" id="KW-1185">Reference proteome</keyword>
<dbReference type="GO" id="GO:0016791">
    <property type="term" value="F:phosphatase activity"/>
    <property type="evidence" value="ECO:0007669"/>
    <property type="project" value="TreeGrafter"/>
</dbReference>
<dbReference type="SMART" id="SM00331">
    <property type="entry name" value="PP2C_SIG"/>
    <property type="match status" value="1"/>
</dbReference>
<feature type="domain" description="PAS" evidence="2">
    <location>
        <begin position="141"/>
        <end position="207"/>
    </location>
</feature>
<evidence type="ECO:0000313" key="5">
    <source>
        <dbReference type="Proteomes" id="UP000318416"/>
    </source>
</evidence>
<proteinExistence type="predicted"/>
<dbReference type="Gene3D" id="3.30.450.20">
    <property type="entry name" value="PAS domain"/>
    <property type="match status" value="2"/>
</dbReference>
<dbReference type="AlphaFoldDB" id="A0A561F185"/>
<keyword evidence="1" id="KW-0378">Hydrolase</keyword>
<dbReference type="Pfam" id="PF08447">
    <property type="entry name" value="PAS_3"/>
    <property type="match status" value="1"/>
</dbReference>
<dbReference type="InterPro" id="IPR036457">
    <property type="entry name" value="PPM-type-like_dom_sf"/>
</dbReference>
<dbReference type="PANTHER" id="PTHR43156:SF2">
    <property type="entry name" value="STAGE II SPORULATION PROTEIN E"/>
    <property type="match status" value="1"/>
</dbReference>
<dbReference type="EMBL" id="VIVR01000001">
    <property type="protein sequence ID" value="TWE21619.1"/>
    <property type="molecule type" value="Genomic_DNA"/>
</dbReference>
<evidence type="ECO:0000259" key="2">
    <source>
        <dbReference type="SMART" id="SM00091"/>
    </source>
</evidence>
<comment type="caution">
    <text evidence="4">The sequence shown here is derived from an EMBL/GenBank/DDBJ whole genome shotgun (WGS) entry which is preliminary data.</text>
</comment>
<dbReference type="InterPro" id="IPR013656">
    <property type="entry name" value="PAS_4"/>
</dbReference>
<dbReference type="InterPro" id="IPR035965">
    <property type="entry name" value="PAS-like_dom_sf"/>
</dbReference>
<dbReference type="RefSeq" id="WP_170290755.1">
    <property type="nucleotide sequence ID" value="NZ_BAAABR010000039.1"/>
</dbReference>
<accession>A0A561F185</accession>
<organism evidence="4 5">
    <name type="scientific">Kitasatospora atroaurantiaca</name>
    <dbReference type="NCBI Taxonomy" id="285545"/>
    <lineage>
        <taxon>Bacteria</taxon>
        <taxon>Bacillati</taxon>
        <taxon>Actinomycetota</taxon>
        <taxon>Actinomycetes</taxon>
        <taxon>Kitasatosporales</taxon>
        <taxon>Streptomycetaceae</taxon>
        <taxon>Kitasatospora</taxon>
    </lineage>
</organism>
<dbReference type="InterPro" id="IPR029016">
    <property type="entry name" value="GAF-like_dom_sf"/>
</dbReference>
<dbReference type="SUPFAM" id="SSF81606">
    <property type="entry name" value="PP2C-like"/>
    <property type="match status" value="1"/>
</dbReference>
<reference evidence="4 5" key="1">
    <citation type="submission" date="2019-06" db="EMBL/GenBank/DDBJ databases">
        <title>Sequencing the genomes of 1000 actinobacteria strains.</title>
        <authorList>
            <person name="Klenk H.-P."/>
        </authorList>
    </citation>
    <scope>NUCLEOTIDE SEQUENCE [LARGE SCALE GENOMIC DNA]</scope>
    <source>
        <strain evidence="4 5">DSM 41649</strain>
    </source>
</reference>
<dbReference type="SUPFAM" id="SSF55785">
    <property type="entry name" value="PYP-like sensor domain (PAS domain)"/>
    <property type="match status" value="1"/>
</dbReference>
<dbReference type="NCBIfam" id="TIGR00229">
    <property type="entry name" value="sensory_box"/>
    <property type="match status" value="1"/>
</dbReference>
<sequence length="672" mass="72160">MDAVEPKLVPEVFDTAVVSVALLRGPEHRLVYYNDAFRRLFGPRTIDAPAAEAFADEQAAPFITLLDQVYEDGLARQVTSPRASAGTAPGAPGPRYFVYSCTSVASRHGRGVLVVAVDTTTEVVAAERAEELSQQRQQALERYEALVSAVSQMVWLLRPDGSMTELVEGWEDFTGSPWRPVMDQGWLELIHPRDTARLVQAWADAVAGPPAMFEATFRVLTASGEYRHVRSRAVPVLREGRVAEWIGATADMEDEWRARLRERLLARVSAAPGQHLRGVFAAMAEAVVPDLTDACAVFRLPDGDGQAAEDVIATRVASAARPGLPALPALHSQSYRVGPVAREVIDSRLPRLLTFAAGHPPDGVLPDVSVRWLAAAEATSLVLVPIVVDSAVVAFAAAAGCGDSPPPSAADIALLTEVLQQAQKALRDALEHQHTRRMALILQRAQLTPAPSVPGADVAARYQPASTTAEIGGDWYDAFFLPDGTLALAIGDIAGHDLTAATAMGQLRSMLRALAYNSNRPATPADILAQLDRAAEGLDVAPFVTIVLVHLVLRADGWHAVWANAGHPPPLLIPADGPARYLAGRRADLPLCVDPDTGRSVHRRTFGAGDTLLLYTDGLVETPEAGLTEGLDRLAATATAARHLPVEELCDELRRVGDRRDDIALLAFRPRI</sequence>
<feature type="domain" description="PAS" evidence="2">
    <location>
        <begin position="7"/>
        <end position="75"/>
    </location>
</feature>